<reference evidence="5" key="1">
    <citation type="journal article" date="2020" name="Genome Biol.">
        <title>Gamete binning: chromosome-level and haplotype-resolved genome assembly enabled by high-throughput single-cell sequencing of gamete genomes.</title>
        <authorList>
            <person name="Campoy J.A."/>
            <person name="Sun H."/>
            <person name="Goel M."/>
            <person name="Jiao W.-B."/>
            <person name="Folz-Donahue K."/>
            <person name="Wang N."/>
            <person name="Rubio M."/>
            <person name="Liu C."/>
            <person name="Kukat C."/>
            <person name="Ruiz D."/>
            <person name="Huettel B."/>
            <person name="Schneeberger K."/>
        </authorList>
    </citation>
    <scope>NUCLEOTIDE SEQUENCE [LARGE SCALE GENOMIC DNA]</scope>
    <source>
        <strain evidence="5">cv. Rojo Pasion</strain>
    </source>
</reference>
<sequence length="69" mass="7639">MPRSTASRCVHLTASAGFAVDTPPVPPQKEEPDLGTAGPYGPTSYTWRLHRQLIYGVKTRPYRTLSHES</sequence>
<dbReference type="EMBL" id="CAEKKB010000003">
    <property type="protein sequence ID" value="CAB4304612.1"/>
    <property type="molecule type" value="Genomic_DNA"/>
</dbReference>
<evidence type="ECO:0000313" key="3">
    <source>
        <dbReference type="EMBL" id="CAB4304612.1"/>
    </source>
</evidence>
<keyword evidence="5" id="KW-1185">Reference proteome</keyword>
<evidence type="ECO:0000313" key="4">
    <source>
        <dbReference type="Proteomes" id="UP000507222"/>
    </source>
</evidence>
<name>A0A6J5UCL9_PRUAR</name>
<feature type="region of interest" description="Disordered" evidence="1">
    <location>
        <begin position="20"/>
        <end position="39"/>
    </location>
</feature>
<proteinExistence type="predicted"/>
<evidence type="ECO:0000256" key="1">
    <source>
        <dbReference type="SAM" id="MobiDB-lite"/>
    </source>
</evidence>
<dbReference type="Proteomes" id="UP000507245">
    <property type="component" value="Unassembled WGS sequence"/>
</dbReference>
<protein>
    <submittedName>
        <fullName evidence="2">Uncharacterized protein</fullName>
    </submittedName>
</protein>
<gene>
    <name evidence="2" type="ORF">CURHAP_LOCUS22549</name>
    <name evidence="3" type="ORF">ORAREDHAP_LOCUS22298</name>
</gene>
<reference evidence="2 4" key="2">
    <citation type="submission" date="2020-05" db="EMBL/GenBank/DDBJ databases">
        <authorList>
            <person name="Campoy J."/>
            <person name="Schneeberger K."/>
            <person name="Spophaly S."/>
        </authorList>
    </citation>
    <scope>NUCLEOTIDE SEQUENCE [LARGE SCALE GENOMIC DNA]</scope>
    <source>
        <strain evidence="2">PruArmRojPasFocal</strain>
    </source>
</reference>
<evidence type="ECO:0000313" key="2">
    <source>
        <dbReference type="EMBL" id="CAB4274140.1"/>
    </source>
</evidence>
<accession>A0A6J5UCL9</accession>
<evidence type="ECO:0000313" key="5">
    <source>
        <dbReference type="Proteomes" id="UP000507245"/>
    </source>
</evidence>
<organism evidence="2 4">
    <name type="scientific">Prunus armeniaca</name>
    <name type="common">Apricot</name>
    <name type="synonym">Armeniaca vulgaris</name>
    <dbReference type="NCBI Taxonomy" id="36596"/>
    <lineage>
        <taxon>Eukaryota</taxon>
        <taxon>Viridiplantae</taxon>
        <taxon>Streptophyta</taxon>
        <taxon>Embryophyta</taxon>
        <taxon>Tracheophyta</taxon>
        <taxon>Spermatophyta</taxon>
        <taxon>Magnoliopsida</taxon>
        <taxon>eudicotyledons</taxon>
        <taxon>Gunneridae</taxon>
        <taxon>Pentapetalae</taxon>
        <taxon>rosids</taxon>
        <taxon>fabids</taxon>
        <taxon>Rosales</taxon>
        <taxon>Rosaceae</taxon>
        <taxon>Amygdaloideae</taxon>
        <taxon>Amygdaleae</taxon>
        <taxon>Prunus</taxon>
    </lineage>
</organism>
<dbReference type="AlphaFoldDB" id="A0A6J5UCL9"/>
<dbReference type="EMBL" id="CAEKDK010000003">
    <property type="protein sequence ID" value="CAB4274140.1"/>
    <property type="molecule type" value="Genomic_DNA"/>
</dbReference>
<dbReference type="Proteomes" id="UP000507222">
    <property type="component" value="Unassembled WGS sequence"/>
</dbReference>